<dbReference type="SMART" id="SM00530">
    <property type="entry name" value="HTH_XRE"/>
    <property type="match status" value="1"/>
</dbReference>
<evidence type="ECO:0000313" key="2">
    <source>
        <dbReference type="EMBL" id="VVE19131.1"/>
    </source>
</evidence>
<dbReference type="RefSeq" id="WP_174996110.1">
    <property type="nucleotide sequence ID" value="NZ_CABPSI010000003.1"/>
</dbReference>
<sequence length="189" mass="20947">MANRMHPPVIATPGATLRRWRVLRRIKQAHAAEWLGVSQSTISRWEAGTLPITGDALARIEALFAARLDSAADHALQRLVTHDSRAVHLVCDHTHRLLACSASRAAEFSQPLTALMGVSLWPFATEVIVACEASLRDAGWYEQRTPSIEFDTGSNDSLAIPIRESRCRWTRLTLSDGTVARLVETLQTR</sequence>
<dbReference type="GO" id="GO:0003677">
    <property type="term" value="F:DNA binding"/>
    <property type="evidence" value="ECO:0007669"/>
    <property type="project" value="InterPro"/>
</dbReference>
<accession>A0A5E4W3Z8</accession>
<gene>
    <name evidence="2" type="ORF">PIN31115_03038</name>
</gene>
<dbReference type="InterPro" id="IPR010982">
    <property type="entry name" value="Lambda_DNA-bd_dom_sf"/>
</dbReference>
<reference evidence="2 3" key="1">
    <citation type="submission" date="2019-08" db="EMBL/GenBank/DDBJ databases">
        <authorList>
            <person name="Peeters C."/>
        </authorList>
    </citation>
    <scope>NUCLEOTIDE SEQUENCE [LARGE SCALE GENOMIC DNA]</scope>
    <source>
        <strain evidence="2 3">LMG 31115</strain>
    </source>
</reference>
<proteinExistence type="predicted"/>
<name>A0A5E4W3Z8_9BURK</name>
<dbReference type="Proteomes" id="UP000333828">
    <property type="component" value="Unassembled WGS sequence"/>
</dbReference>
<protein>
    <submittedName>
        <fullName evidence="2">Transcriptional regulator</fullName>
    </submittedName>
</protein>
<feature type="domain" description="HTH cro/C1-type" evidence="1">
    <location>
        <begin position="17"/>
        <end position="71"/>
    </location>
</feature>
<keyword evidence="3" id="KW-1185">Reference proteome</keyword>
<dbReference type="Pfam" id="PF13560">
    <property type="entry name" value="HTH_31"/>
    <property type="match status" value="1"/>
</dbReference>
<dbReference type="SUPFAM" id="SSF47413">
    <property type="entry name" value="lambda repressor-like DNA-binding domains"/>
    <property type="match status" value="1"/>
</dbReference>
<dbReference type="PROSITE" id="PS50943">
    <property type="entry name" value="HTH_CROC1"/>
    <property type="match status" value="1"/>
</dbReference>
<evidence type="ECO:0000259" key="1">
    <source>
        <dbReference type="PROSITE" id="PS50943"/>
    </source>
</evidence>
<evidence type="ECO:0000313" key="3">
    <source>
        <dbReference type="Proteomes" id="UP000333828"/>
    </source>
</evidence>
<dbReference type="CDD" id="cd00093">
    <property type="entry name" value="HTH_XRE"/>
    <property type="match status" value="1"/>
</dbReference>
<dbReference type="InterPro" id="IPR001387">
    <property type="entry name" value="Cro/C1-type_HTH"/>
</dbReference>
<dbReference type="Gene3D" id="1.10.260.40">
    <property type="entry name" value="lambda repressor-like DNA-binding domains"/>
    <property type="match status" value="1"/>
</dbReference>
<dbReference type="AlphaFoldDB" id="A0A5E4W3Z8"/>
<organism evidence="2 3">
    <name type="scientific">Pandoraea iniqua</name>
    <dbReference type="NCBI Taxonomy" id="2508288"/>
    <lineage>
        <taxon>Bacteria</taxon>
        <taxon>Pseudomonadati</taxon>
        <taxon>Pseudomonadota</taxon>
        <taxon>Betaproteobacteria</taxon>
        <taxon>Burkholderiales</taxon>
        <taxon>Burkholderiaceae</taxon>
        <taxon>Pandoraea</taxon>
    </lineage>
</organism>
<dbReference type="EMBL" id="CABPSI010000003">
    <property type="protein sequence ID" value="VVE19131.1"/>
    <property type="molecule type" value="Genomic_DNA"/>
</dbReference>